<keyword evidence="3" id="KW-1185">Reference proteome</keyword>
<dbReference type="AlphaFoldDB" id="A0A0M9A6Y9"/>
<gene>
    <name evidence="2" type="ORF">WN51_10219</name>
</gene>
<dbReference type="EMBL" id="KQ435735">
    <property type="protein sequence ID" value="KOX77129.1"/>
    <property type="molecule type" value="Genomic_DNA"/>
</dbReference>
<organism evidence="2 3">
    <name type="scientific">Melipona quadrifasciata</name>
    <dbReference type="NCBI Taxonomy" id="166423"/>
    <lineage>
        <taxon>Eukaryota</taxon>
        <taxon>Metazoa</taxon>
        <taxon>Ecdysozoa</taxon>
        <taxon>Arthropoda</taxon>
        <taxon>Hexapoda</taxon>
        <taxon>Insecta</taxon>
        <taxon>Pterygota</taxon>
        <taxon>Neoptera</taxon>
        <taxon>Endopterygota</taxon>
        <taxon>Hymenoptera</taxon>
        <taxon>Apocrita</taxon>
        <taxon>Aculeata</taxon>
        <taxon>Apoidea</taxon>
        <taxon>Anthophila</taxon>
        <taxon>Apidae</taxon>
        <taxon>Melipona</taxon>
    </lineage>
</organism>
<proteinExistence type="predicted"/>
<evidence type="ECO:0000313" key="3">
    <source>
        <dbReference type="Proteomes" id="UP000053105"/>
    </source>
</evidence>
<feature type="region of interest" description="Disordered" evidence="1">
    <location>
        <begin position="87"/>
        <end position="113"/>
    </location>
</feature>
<evidence type="ECO:0000313" key="2">
    <source>
        <dbReference type="EMBL" id="KOX77129.1"/>
    </source>
</evidence>
<dbReference type="Proteomes" id="UP000053105">
    <property type="component" value="Unassembled WGS sequence"/>
</dbReference>
<feature type="compositionally biased region" description="Basic and acidic residues" evidence="1">
    <location>
        <begin position="87"/>
        <end position="98"/>
    </location>
</feature>
<reference evidence="2 3" key="1">
    <citation type="submission" date="2015-07" db="EMBL/GenBank/DDBJ databases">
        <title>The genome of Melipona quadrifasciata.</title>
        <authorList>
            <person name="Pan H."/>
            <person name="Kapheim K."/>
        </authorList>
    </citation>
    <scope>NUCLEOTIDE SEQUENCE [LARGE SCALE GENOMIC DNA]</scope>
    <source>
        <strain evidence="2">0111107301</strain>
        <tissue evidence="2">Whole body</tissue>
    </source>
</reference>
<protein>
    <submittedName>
        <fullName evidence="2">Uncharacterized protein</fullName>
    </submittedName>
</protein>
<evidence type="ECO:0000256" key="1">
    <source>
        <dbReference type="SAM" id="MobiDB-lite"/>
    </source>
</evidence>
<sequence>MAQVQRLAEAKRGRIVFGLSMLQAVATWWQRIVRQVSRARLWSLRSREKFFQRPFGKLGKKRARTLNRSCFSSRKIKTFSERGIAKLPEDERRRKPGVERNAPSRQTDSEACNELVRNPQSCPGVEYLRGVDGLWKRIMRQPSAKGETAGLRSLGFSALGGLNSFEVQECDNSESLARREFKTHRGLKADLLPIPKFGFFRGAETSPLENNIHVSKKRKVAVRTHASAASNDDETALPFFKAPIRLLGKSYEYYEVTKLQKREHLSQHSPPAREVFKCKWKIFRRSERRVPPDKSLAAETNP</sequence>
<accession>A0A0M9A6Y9</accession>
<name>A0A0M9A6Y9_9HYME</name>